<dbReference type="PROSITE" id="PS50090">
    <property type="entry name" value="MYB_LIKE"/>
    <property type="match status" value="1"/>
</dbReference>
<feature type="compositionally biased region" description="Basic and acidic residues" evidence="1">
    <location>
        <begin position="533"/>
        <end position="548"/>
    </location>
</feature>
<reference evidence="4" key="1">
    <citation type="journal article" date="2013" name="Science">
        <title>The Amborella genome and the evolution of flowering plants.</title>
        <authorList>
            <consortium name="Amborella Genome Project"/>
        </authorList>
    </citation>
    <scope>NUCLEOTIDE SEQUENCE [LARGE SCALE GENOMIC DNA]</scope>
</reference>
<feature type="domain" description="Myb-like" evidence="2">
    <location>
        <begin position="610"/>
        <end position="655"/>
    </location>
</feature>
<dbReference type="eggNOG" id="ENOG502QVQH">
    <property type="taxonomic scope" value="Eukaryota"/>
</dbReference>
<dbReference type="Gene3D" id="1.10.10.60">
    <property type="entry name" value="Homeodomain-like"/>
    <property type="match status" value="1"/>
</dbReference>
<dbReference type="InterPro" id="IPR001005">
    <property type="entry name" value="SANT/Myb"/>
</dbReference>
<evidence type="ECO:0000313" key="4">
    <source>
        <dbReference type="Proteomes" id="UP000017836"/>
    </source>
</evidence>
<dbReference type="CDD" id="cd00167">
    <property type="entry name" value="SANT"/>
    <property type="match status" value="1"/>
</dbReference>
<name>U5CV33_AMBTC</name>
<keyword evidence="4" id="KW-1185">Reference proteome</keyword>
<feature type="region of interest" description="Disordered" evidence="1">
    <location>
        <begin position="517"/>
        <end position="580"/>
    </location>
</feature>
<feature type="compositionally biased region" description="Basic and acidic residues" evidence="1">
    <location>
        <begin position="562"/>
        <end position="580"/>
    </location>
</feature>
<proteinExistence type="predicted"/>
<dbReference type="PANTHER" id="PTHR14000">
    <property type="entry name" value="FINGER CCCH DOMAIN PROTEIN, PUTATIVE (DUF3755)-RELATED"/>
    <property type="match status" value="1"/>
</dbReference>
<gene>
    <name evidence="3" type="ORF">AMTR_s00044p00144500</name>
</gene>
<organism evidence="3 4">
    <name type="scientific">Amborella trichopoda</name>
    <dbReference type="NCBI Taxonomy" id="13333"/>
    <lineage>
        <taxon>Eukaryota</taxon>
        <taxon>Viridiplantae</taxon>
        <taxon>Streptophyta</taxon>
        <taxon>Embryophyta</taxon>
        <taxon>Tracheophyta</taxon>
        <taxon>Spermatophyta</taxon>
        <taxon>Magnoliopsida</taxon>
        <taxon>Amborellales</taxon>
        <taxon>Amborellaceae</taxon>
        <taxon>Amborella</taxon>
    </lineage>
</organism>
<sequence length="749" mass="84242">MRSEVLPHTPLVPLDKTQNGKMQMGGRRKSLMLANAGSNGLKIEKNSANYFSLCEEPTSIGNQMLSPNESEKSSCRWVARTRQGNTQVVGSRKSRRLTNAGSNCLKIEEKNGLKIEENNVNCFLLCEEFTSNKNQMFTPEESGKANFQMVGRTPQANTQMVERRKSQRLARAGSNGLKVEESSVKCFPLFEEPTSTRNLMLSPNKTERKNFQMVARPWQGHTQLVGTRKSLRLANAGYNALNIEDKNSVNCFPLCEEPASIRNQMLSPNKSDRENFPMVARNLQGNTQMVGRRKSLRLANASLKIEDNCLNCLPLCEMPTSIGNQMPSPKRSERENFQMVARTLQGHTQIVRSRKSRRLANLGSNGLKIEANKVDCFPMCELPTSIRNQMLSPKQNEKANFQMVARTRQGNTQMVGRRKSQRLASAGSNGLMIEENNVNCFPLCKEPTSMRNQILSPKKTKKADFQMAVRRNSDENQKENSEILSRTEFLRLDNVGSDNIGENSILPLRKSTRLVRGSKRKLNEDSSCVVPDSSERDKGDLDKREKMETASVGPKQVSRMGGKKEMKTVKKDEKQSKAERNTFEEFGDEEEIWNSKNSEGSFECFASEGWSEDQEAALQKAYLTVKPVPKFWKEVSKLVPGKSAQECFDRIHSVLPTPSLSRPRSTISGKSVTKMGSLTPYKDKVLLPAGHKPNRTSSGKRSLLARKTVRHLLRKHSRVEQGHEVDLFALIEGSDSPTLFPPSYPRLSI</sequence>
<dbReference type="HOGENOM" id="CLU_371488_0_0_1"/>
<protein>
    <recommendedName>
        <fullName evidence="2">Myb-like domain-containing protein</fullName>
    </recommendedName>
</protein>
<dbReference type="EMBL" id="KI392384">
    <property type="protein sequence ID" value="ERN17176.1"/>
    <property type="molecule type" value="Genomic_DNA"/>
</dbReference>
<dbReference type="SUPFAM" id="SSF46689">
    <property type="entry name" value="Homeodomain-like"/>
    <property type="match status" value="1"/>
</dbReference>
<dbReference type="Proteomes" id="UP000017836">
    <property type="component" value="Unassembled WGS sequence"/>
</dbReference>
<accession>U5CV33</accession>
<dbReference type="PANTHER" id="PTHR14000:SF17">
    <property type="entry name" value="MYB-LIKE DOMAIN-CONTAINING PROTEIN"/>
    <property type="match status" value="1"/>
</dbReference>
<evidence type="ECO:0000313" key="3">
    <source>
        <dbReference type="EMBL" id="ERN17176.1"/>
    </source>
</evidence>
<dbReference type="Gramene" id="ERN17176">
    <property type="protein sequence ID" value="ERN17176"/>
    <property type="gene ID" value="AMTR_s00044p00144500"/>
</dbReference>
<dbReference type="AlphaFoldDB" id="U5CV33"/>
<evidence type="ECO:0000259" key="2">
    <source>
        <dbReference type="PROSITE" id="PS50090"/>
    </source>
</evidence>
<evidence type="ECO:0000256" key="1">
    <source>
        <dbReference type="SAM" id="MobiDB-lite"/>
    </source>
</evidence>
<dbReference type="InterPro" id="IPR009057">
    <property type="entry name" value="Homeodomain-like_sf"/>
</dbReference>